<evidence type="ECO:0000313" key="2">
    <source>
        <dbReference type="EMBL" id="KIZ35906.1"/>
    </source>
</evidence>
<feature type="non-terminal residue" evidence="2">
    <location>
        <position position="50"/>
    </location>
</feature>
<name>A0A0D7E5R5_RHOPL</name>
<evidence type="ECO:0000313" key="3">
    <source>
        <dbReference type="Proteomes" id="UP000032515"/>
    </source>
</evidence>
<feature type="signal peptide" evidence="1">
    <location>
        <begin position="1"/>
        <end position="20"/>
    </location>
</feature>
<accession>A0A0D7E5R5</accession>
<protein>
    <submittedName>
        <fullName evidence="2">Biopolymer transporter ExbB</fullName>
    </submittedName>
</protein>
<proteinExistence type="predicted"/>
<dbReference type="AlphaFoldDB" id="A0A0D7E5R5"/>
<evidence type="ECO:0000256" key="1">
    <source>
        <dbReference type="SAM" id="SignalP"/>
    </source>
</evidence>
<gene>
    <name evidence="2" type="ORF">OO17_25255</name>
</gene>
<sequence>MRAAALIALCVVVLPGAGHAATDTALLPRNLSPWGMFVGADIVVRAVMVG</sequence>
<dbReference type="Proteomes" id="UP000032515">
    <property type="component" value="Unassembled WGS sequence"/>
</dbReference>
<organism evidence="2 3">
    <name type="scientific">Rhodopseudomonas palustris</name>
    <dbReference type="NCBI Taxonomy" id="1076"/>
    <lineage>
        <taxon>Bacteria</taxon>
        <taxon>Pseudomonadati</taxon>
        <taxon>Pseudomonadota</taxon>
        <taxon>Alphaproteobacteria</taxon>
        <taxon>Hyphomicrobiales</taxon>
        <taxon>Nitrobacteraceae</taxon>
        <taxon>Rhodopseudomonas</taxon>
    </lineage>
</organism>
<feature type="chain" id="PRO_5002319192" evidence="1">
    <location>
        <begin position="21"/>
        <end position="50"/>
    </location>
</feature>
<comment type="caution">
    <text evidence="2">The sequence shown here is derived from an EMBL/GenBank/DDBJ whole genome shotgun (WGS) entry which is preliminary data.</text>
</comment>
<dbReference type="EMBL" id="JXXE01000601">
    <property type="protein sequence ID" value="KIZ35906.1"/>
    <property type="molecule type" value="Genomic_DNA"/>
</dbReference>
<reference evidence="2 3" key="1">
    <citation type="submission" date="2014-11" db="EMBL/GenBank/DDBJ databases">
        <title>Genomics and ecophysiology of heterotrophic nitrogen fixing bacteria isolated from estuarine surface water.</title>
        <authorList>
            <person name="Bentzon-Tilia M."/>
            <person name="Severin I."/>
            <person name="Hansen L.H."/>
            <person name="Riemann L."/>
        </authorList>
    </citation>
    <scope>NUCLEOTIDE SEQUENCE [LARGE SCALE GENOMIC DNA]</scope>
    <source>
        <strain evidence="2 3">BAL398</strain>
    </source>
</reference>
<keyword evidence="1" id="KW-0732">Signal</keyword>